<protein>
    <submittedName>
        <fullName evidence="1">Uncharacterized protein</fullName>
    </submittedName>
</protein>
<dbReference type="Proteomes" id="UP000821865">
    <property type="component" value="Chromosome 8"/>
</dbReference>
<keyword evidence="2" id="KW-1185">Reference proteome</keyword>
<proteinExistence type="predicted"/>
<name>A0ACB8C9Q6_DERSI</name>
<sequence length="340" mass="37209">MDKALVLSLWFWSQLSAVGQETPACASYREKRPTHTTCSAVRKDFKITSGEVDLRIYDILSAHNHYRSQLALGQLADFPPAANMVELRWDKEMSDVALALARQGTDETGVARHDLVEDRFTYGFLRTGQNVLTDRSRVWLPSTKWHEVIKGWFDQNLHYDVAKVGAYEETSPSSDAFAQIAWAATLAVGCGYAQGEMTTLSTEPKRLVVYVCNYGPAGNELNKSIYLEGPACSRCPRNTRCNQSTGLCTLLDGVWPLDFRGHEEPPPQPPKMLPTSSTPAASSAPPTLTTRLMAAGITSAAALVMAAAVRESGALGDHACHFCRLLLTIIASVTESRNGE</sequence>
<evidence type="ECO:0000313" key="1">
    <source>
        <dbReference type="EMBL" id="KAH7937632.1"/>
    </source>
</evidence>
<gene>
    <name evidence="1" type="ORF">HPB49_013849</name>
</gene>
<dbReference type="EMBL" id="CM023477">
    <property type="protein sequence ID" value="KAH7937632.1"/>
    <property type="molecule type" value="Genomic_DNA"/>
</dbReference>
<evidence type="ECO:0000313" key="2">
    <source>
        <dbReference type="Proteomes" id="UP000821865"/>
    </source>
</evidence>
<organism evidence="1 2">
    <name type="scientific">Dermacentor silvarum</name>
    <name type="common">Tick</name>
    <dbReference type="NCBI Taxonomy" id="543639"/>
    <lineage>
        <taxon>Eukaryota</taxon>
        <taxon>Metazoa</taxon>
        <taxon>Ecdysozoa</taxon>
        <taxon>Arthropoda</taxon>
        <taxon>Chelicerata</taxon>
        <taxon>Arachnida</taxon>
        <taxon>Acari</taxon>
        <taxon>Parasitiformes</taxon>
        <taxon>Ixodida</taxon>
        <taxon>Ixodoidea</taxon>
        <taxon>Ixodidae</taxon>
        <taxon>Rhipicephalinae</taxon>
        <taxon>Dermacentor</taxon>
    </lineage>
</organism>
<accession>A0ACB8C9Q6</accession>
<comment type="caution">
    <text evidence="1">The sequence shown here is derived from an EMBL/GenBank/DDBJ whole genome shotgun (WGS) entry which is preliminary data.</text>
</comment>
<reference evidence="1" key="1">
    <citation type="submission" date="2020-05" db="EMBL/GenBank/DDBJ databases">
        <title>Large-scale comparative analyses of tick genomes elucidate their genetic diversity and vector capacities.</title>
        <authorList>
            <person name="Jia N."/>
            <person name="Wang J."/>
            <person name="Shi W."/>
            <person name="Du L."/>
            <person name="Sun Y."/>
            <person name="Zhan W."/>
            <person name="Jiang J."/>
            <person name="Wang Q."/>
            <person name="Zhang B."/>
            <person name="Ji P."/>
            <person name="Sakyi L.B."/>
            <person name="Cui X."/>
            <person name="Yuan T."/>
            <person name="Jiang B."/>
            <person name="Yang W."/>
            <person name="Lam T.T.-Y."/>
            <person name="Chang Q."/>
            <person name="Ding S."/>
            <person name="Wang X."/>
            <person name="Zhu J."/>
            <person name="Ruan X."/>
            <person name="Zhao L."/>
            <person name="Wei J."/>
            <person name="Que T."/>
            <person name="Du C."/>
            <person name="Cheng J."/>
            <person name="Dai P."/>
            <person name="Han X."/>
            <person name="Huang E."/>
            <person name="Gao Y."/>
            <person name="Liu J."/>
            <person name="Shao H."/>
            <person name="Ye R."/>
            <person name="Li L."/>
            <person name="Wei W."/>
            <person name="Wang X."/>
            <person name="Wang C."/>
            <person name="Yang T."/>
            <person name="Huo Q."/>
            <person name="Li W."/>
            <person name="Guo W."/>
            <person name="Chen H."/>
            <person name="Zhou L."/>
            <person name="Ni X."/>
            <person name="Tian J."/>
            <person name="Zhou Y."/>
            <person name="Sheng Y."/>
            <person name="Liu T."/>
            <person name="Pan Y."/>
            <person name="Xia L."/>
            <person name="Li J."/>
            <person name="Zhao F."/>
            <person name="Cao W."/>
        </authorList>
    </citation>
    <scope>NUCLEOTIDE SEQUENCE</scope>
    <source>
        <strain evidence="1">Dsil-2018</strain>
    </source>
</reference>